<feature type="compositionally biased region" description="Acidic residues" evidence="1">
    <location>
        <begin position="483"/>
        <end position="495"/>
    </location>
</feature>
<dbReference type="GO" id="GO:0015629">
    <property type="term" value="C:actin cytoskeleton"/>
    <property type="evidence" value="ECO:0007669"/>
    <property type="project" value="TreeGrafter"/>
</dbReference>
<dbReference type="SMART" id="SM00233">
    <property type="entry name" value="PH"/>
    <property type="match status" value="2"/>
</dbReference>
<feature type="region of interest" description="Disordered" evidence="1">
    <location>
        <begin position="472"/>
        <end position="604"/>
    </location>
</feature>
<feature type="compositionally biased region" description="Polar residues" evidence="1">
    <location>
        <begin position="242"/>
        <end position="261"/>
    </location>
</feature>
<dbReference type="SUPFAM" id="SSF50729">
    <property type="entry name" value="PH domain-like"/>
    <property type="match status" value="2"/>
</dbReference>
<dbReference type="GO" id="GO:0051015">
    <property type="term" value="F:actin filament binding"/>
    <property type="evidence" value="ECO:0007669"/>
    <property type="project" value="TreeGrafter"/>
</dbReference>
<feature type="domain" description="PH" evidence="2">
    <location>
        <begin position="30"/>
        <end position="173"/>
    </location>
</feature>
<feature type="region of interest" description="Disordered" evidence="1">
    <location>
        <begin position="225"/>
        <end position="313"/>
    </location>
</feature>
<feature type="compositionally biased region" description="Low complexity" evidence="1">
    <location>
        <begin position="531"/>
        <end position="545"/>
    </location>
</feature>
<dbReference type="PANTHER" id="PTHR17271:SF1">
    <property type="entry name" value="PROTEIN OUTSPREAD"/>
    <property type="match status" value="1"/>
</dbReference>
<dbReference type="PROSITE" id="PS50003">
    <property type="entry name" value="PH_DOMAIN"/>
    <property type="match status" value="2"/>
</dbReference>
<protein>
    <submittedName>
        <fullName evidence="4">PH domain-containing protein</fullName>
    </submittedName>
</protein>
<dbReference type="Proteomes" id="UP000887540">
    <property type="component" value="Unplaced"/>
</dbReference>
<organism evidence="3 4">
    <name type="scientific">Acrobeloides nanus</name>
    <dbReference type="NCBI Taxonomy" id="290746"/>
    <lineage>
        <taxon>Eukaryota</taxon>
        <taxon>Metazoa</taxon>
        <taxon>Ecdysozoa</taxon>
        <taxon>Nematoda</taxon>
        <taxon>Chromadorea</taxon>
        <taxon>Rhabditida</taxon>
        <taxon>Tylenchina</taxon>
        <taxon>Cephalobomorpha</taxon>
        <taxon>Cephaloboidea</taxon>
        <taxon>Cephalobidae</taxon>
        <taxon>Acrobeloides</taxon>
    </lineage>
</organism>
<feature type="domain" description="PH" evidence="2">
    <location>
        <begin position="335"/>
        <end position="432"/>
    </location>
</feature>
<feature type="compositionally biased region" description="Basic and acidic residues" evidence="1">
    <location>
        <begin position="591"/>
        <end position="604"/>
    </location>
</feature>
<dbReference type="InterPro" id="IPR011993">
    <property type="entry name" value="PH-like_dom_sf"/>
</dbReference>
<evidence type="ECO:0000256" key="1">
    <source>
        <dbReference type="SAM" id="MobiDB-lite"/>
    </source>
</evidence>
<dbReference type="Pfam" id="PF00169">
    <property type="entry name" value="PH"/>
    <property type="match status" value="1"/>
</dbReference>
<keyword evidence="3" id="KW-1185">Reference proteome</keyword>
<dbReference type="InterPro" id="IPR052223">
    <property type="entry name" value="Actin_Cytoskeleton_Reg"/>
</dbReference>
<dbReference type="Gene3D" id="2.30.29.30">
    <property type="entry name" value="Pleckstrin-homology domain (PH domain)/Phosphotyrosine-binding domain (PTB)"/>
    <property type="match status" value="2"/>
</dbReference>
<sequence length="779" mass="87471">MFSKIRCQNCYKTKEMHSEDALEQGKMTRKVTACGFLYVAPPNIDFSLPSHSAKRWQRRWFSLFDDGELTYSLDNNPETVPQLIMDMNRCIRVCEADPITGHPHSILVAFKNDQLDCYGLPDICSPNCGSENRMGSRSSSTGNAIQHPAVCYVKADSTEEIRWWQNVLQMYAKQNAIHVMPSSMRRTRHSSGSGCLERLSSGSGYSEFAMDSSMSHSLEPTIIQVDSSSHQDSVPSSRSSSNERPLNASNCEMSQARQTNMDLPLFHGTPRSIKNRDRNGREEMTRRPVPESLPTPEPSQILSPPPLPESPALPFANVKKQPNMTPFQIDTSNAYTLRSGWLSLRGKSESEWIRHWVVLAGLSLKLYKDVWAADSSDPQLTIDLTDCENVYPSASAKNYGIEIKCRRARYILSAMTPGIRDSWIAALQQNLHNPSPTYPETSCCASMDGMSQADSADMLSLPPRRKKHIAYVAPESHHSNSLMDDDSLTEADVDDEPRQSVNRNRSRQLSASESHSHASENNHTSHRLSPSNTIRTFSTSSSITSQNDNHSRNGSKKQRSSARSSGRQSSASPQEMRLRSLETQVQSLRDQLQETKSRLNETQSENERLRCLFDNSDSIQLSKLRKCLTAAEADVIKQQEEMDALREQLESNDSTIPESCSIELSRRLVSLLKVQVGALSKVLHCSNNTKFASLRQLVDSLIRIVAGLDENAEQNMTKMESAFEEVVNAYEKLSILLDYRQPTTVDEGTNTENLPYEEGSNSELLQEIQDLESEIEELQ</sequence>
<feature type="compositionally biased region" description="Polar residues" evidence="1">
    <location>
        <begin position="581"/>
        <end position="590"/>
    </location>
</feature>
<reference evidence="4" key="1">
    <citation type="submission" date="2022-11" db="UniProtKB">
        <authorList>
            <consortium name="WormBaseParasite"/>
        </authorList>
    </citation>
    <scope>IDENTIFICATION</scope>
</reference>
<dbReference type="AlphaFoldDB" id="A0A914DMB0"/>
<evidence type="ECO:0000259" key="2">
    <source>
        <dbReference type="PROSITE" id="PS50003"/>
    </source>
</evidence>
<proteinExistence type="predicted"/>
<feature type="compositionally biased region" description="Low complexity" evidence="1">
    <location>
        <begin position="561"/>
        <end position="572"/>
    </location>
</feature>
<feature type="compositionally biased region" description="Basic and acidic residues" evidence="1">
    <location>
        <begin position="274"/>
        <end position="289"/>
    </location>
</feature>
<feature type="compositionally biased region" description="Low complexity" evidence="1">
    <location>
        <begin position="227"/>
        <end position="240"/>
    </location>
</feature>
<name>A0A914DMB0_9BILA</name>
<dbReference type="WBParaSite" id="ACRNAN_scaffold2891.g22179.t1">
    <property type="protein sequence ID" value="ACRNAN_scaffold2891.g22179.t1"/>
    <property type="gene ID" value="ACRNAN_scaffold2891.g22179"/>
</dbReference>
<dbReference type="InterPro" id="IPR001849">
    <property type="entry name" value="PH_domain"/>
</dbReference>
<accession>A0A914DMB0</accession>
<feature type="compositionally biased region" description="Polar residues" evidence="1">
    <location>
        <begin position="499"/>
        <end position="509"/>
    </location>
</feature>
<evidence type="ECO:0000313" key="3">
    <source>
        <dbReference type="Proteomes" id="UP000887540"/>
    </source>
</evidence>
<feature type="compositionally biased region" description="Pro residues" evidence="1">
    <location>
        <begin position="291"/>
        <end position="311"/>
    </location>
</feature>
<evidence type="ECO:0000313" key="4">
    <source>
        <dbReference type="WBParaSite" id="ACRNAN_scaffold2891.g22179.t1"/>
    </source>
</evidence>
<dbReference type="PANTHER" id="PTHR17271">
    <property type="entry name" value="PLECKSTRIN HOMOLOGY PH DOMAIN-CONTAINING PROTEIN"/>
    <property type="match status" value="1"/>
</dbReference>